<keyword evidence="2" id="KW-0805">Transcription regulation</keyword>
<dbReference type="PANTHER" id="PTHR30537:SF3">
    <property type="entry name" value="TRANSCRIPTIONAL REGULATORY PROTEIN"/>
    <property type="match status" value="1"/>
</dbReference>
<evidence type="ECO:0000259" key="5">
    <source>
        <dbReference type="PROSITE" id="PS50931"/>
    </source>
</evidence>
<dbReference type="InterPro" id="IPR000847">
    <property type="entry name" value="LysR_HTH_N"/>
</dbReference>
<dbReference type="PANTHER" id="PTHR30537">
    <property type="entry name" value="HTH-TYPE TRANSCRIPTIONAL REGULATOR"/>
    <property type="match status" value="1"/>
</dbReference>
<proteinExistence type="inferred from homology"/>
<dbReference type="OrthoDB" id="9796526at2"/>
<evidence type="ECO:0000313" key="7">
    <source>
        <dbReference type="Proteomes" id="UP000315816"/>
    </source>
</evidence>
<dbReference type="InterPro" id="IPR036390">
    <property type="entry name" value="WH_DNA-bd_sf"/>
</dbReference>
<dbReference type="Proteomes" id="UP000315816">
    <property type="component" value="Unassembled WGS sequence"/>
</dbReference>
<dbReference type="GO" id="GO:0006351">
    <property type="term" value="P:DNA-templated transcription"/>
    <property type="evidence" value="ECO:0007669"/>
    <property type="project" value="TreeGrafter"/>
</dbReference>
<gene>
    <name evidence="6" type="ORF">FIL88_02335</name>
</gene>
<evidence type="ECO:0000256" key="3">
    <source>
        <dbReference type="ARBA" id="ARBA00023125"/>
    </source>
</evidence>
<dbReference type="GO" id="GO:0043565">
    <property type="term" value="F:sequence-specific DNA binding"/>
    <property type="evidence" value="ECO:0007669"/>
    <property type="project" value="TreeGrafter"/>
</dbReference>
<protein>
    <submittedName>
        <fullName evidence="6">LysR family transcriptional regulator</fullName>
    </submittedName>
</protein>
<dbReference type="Gene3D" id="1.10.10.10">
    <property type="entry name" value="Winged helix-like DNA-binding domain superfamily/Winged helix DNA-binding domain"/>
    <property type="match status" value="1"/>
</dbReference>
<comment type="caution">
    <text evidence="6">The sequence shown here is derived from an EMBL/GenBank/DDBJ whole genome shotgun (WGS) entry which is preliminary data.</text>
</comment>
<keyword evidence="4" id="KW-0804">Transcription</keyword>
<dbReference type="InterPro" id="IPR036388">
    <property type="entry name" value="WH-like_DNA-bd_sf"/>
</dbReference>
<dbReference type="InterPro" id="IPR058163">
    <property type="entry name" value="LysR-type_TF_proteobact-type"/>
</dbReference>
<keyword evidence="7" id="KW-1185">Reference proteome</keyword>
<dbReference type="GO" id="GO:0003700">
    <property type="term" value="F:DNA-binding transcription factor activity"/>
    <property type="evidence" value="ECO:0007669"/>
    <property type="project" value="InterPro"/>
</dbReference>
<dbReference type="AlphaFoldDB" id="A0A545SU16"/>
<evidence type="ECO:0000256" key="1">
    <source>
        <dbReference type="ARBA" id="ARBA00009437"/>
    </source>
</evidence>
<keyword evidence="3" id="KW-0238">DNA-binding</keyword>
<dbReference type="Pfam" id="PF00126">
    <property type="entry name" value="HTH_1"/>
    <property type="match status" value="1"/>
</dbReference>
<dbReference type="InterPro" id="IPR005119">
    <property type="entry name" value="LysR_subst-bd"/>
</dbReference>
<sequence length="274" mass="30930">MKPGDLLVLEALSRAETYSAAAIELDVSHTTVARKIRDLETHFGARLIERVGDRITMTREGEAAVDAARQIRDEMDRLERRIEGRDAGLFGHIILTTVDILAWHYMPKLKQFISHHPDITLDIDAETTVRSLSRRDAEVALRFTNEPEPYLYGKKIGRCDFAHYAPAFDTPPQSSRMVWLEYSGQACANRSTEWLKTYLPGVEPHSYVSSPLIMMQAIQAGLGEGLLPTQIVEIQKGLRRVSESTAFSLDIWLLAPKELRHTARVRALFNCLSS</sequence>
<dbReference type="PROSITE" id="PS50931">
    <property type="entry name" value="HTH_LYSR"/>
    <property type="match status" value="1"/>
</dbReference>
<evidence type="ECO:0000256" key="4">
    <source>
        <dbReference type="ARBA" id="ARBA00023163"/>
    </source>
</evidence>
<dbReference type="SUPFAM" id="SSF46785">
    <property type="entry name" value="Winged helix' DNA-binding domain"/>
    <property type="match status" value="1"/>
</dbReference>
<comment type="similarity">
    <text evidence="1">Belongs to the LysR transcriptional regulatory family.</text>
</comment>
<dbReference type="Gene3D" id="3.40.190.290">
    <property type="match status" value="1"/>
</dbReference>
<evidence type="ECO:0000313" key="6">
    <source>
        <dbReference type="EMBL" id="TQV68448.1"/>
    </source>
</evidence>
<dbReference type="SUPFAM" id="SSF53850">
    <property type="entry name" value="Periplasmic binding protein-like II"/>
    <property type="match status" value="1"/>
</dbReference>
<name>A0A545SU16_9RHOB</name>
<dbReference type="Pfam" id="PF03466">
    <property type="entry name" value="LysR_substrate"/>
    <property type="match status" value="1"/>
</dbReference>
<dbReference type="EMBL" id="VICH01000004">
    <property type="protein sequence ID" value="TQV68448.1"/>
    <property type="molecule type" value="Genomic_DNA"/>
</dbReference>
<feature type="domain" description="HTH lysR-type" evidence="5">
    <location>
        <begin position="1"/>
        <end position="58"/>
    </location>
</feature>
<accession>A0A545SU16</accession>
<reference evidence="6 7" key="1">
    <citation type="submission" date="2019-06" db="EMBL/GenBank/DDBJ databases">
        <title>A novel species of marine bacteria.</title>
        <authorList>
            <person name="Wang Y."/>
        </authorList>
    </citation>
    <scope>NUCLEOTIDE SEQUENCE [LARGE SCALE GENOMIC DNA]</scope>
    <source>
        <strain evidence="6 7">MA1-10</strain>
    </source>
</reference>
<organism evidence="6 7">
    <name type="scientific">Aliiroseovarius halocynthiae</name>
    <dbReference type="NCBI Taxonomy" id="985055"/>
    <lineage>
        <taxon>Bacteria</taxon>
        <taxon>Pseudomonadati</taxon>
        <taxon>Pseudomonadota</taxon>
        <taxon>Alphaproteobacteria</taxon>
        <taxon>Rhodobacterales</taxon>
        <taxon>Paracoccaceae</taxon>
        <taxon>Aliiroseovarius</taxon>
    </lineage>
</organism>
<evidence type="ECO:0000256" key="2">
    <source>
        <dbReference type="ARBA" id="ARBA00023015"/>
    </source>
</evidence>
<dbReference type="RefSeq" id="WP_142852200.1">
    <property type="nucleotide sequence ID" value="NZ_FXWW01000001.1"/>
</dbReference>